<keyword evidence="10" id="KW-1185">Reference proteome</keyword>
<keyword evidence="2" id="KW-1003">Cell membrane</keyword>
<comment type="subcellular location">
    <subcellularLocation>
        <location evidence="1">Cell membrane</location>
        <topology evidence="1">Multi-pass membrane protein</topology>
    </subcellularLocation>
</comment>
<dbReference type="GO" id="GO:0016758">
    <property type="term" value="F:hexosyltransferase activity"/>
    <property type="evidence" value="ECO:0007669"/>
    <property type="project" value="InterPro"/>
</dbReference>
<reference evidence="9 10" key="1">
    <citation type="journal article" date="2014" name="Genome Announc.">
        <title>Draft genome sequences of the altered schaedler flora, a defined bacterial community from gnotobiotic mice.</title>
        <authorList>
            <person name="Wannemuehler M.J."/>
            <person name="Overstreet A.M."/>
            <person name="Ward D.V."/>
            <person name="Phillips G.J."/>
        </authorList>
    </citation>
    <scope>NUCLEOTIDE SEQUENCE [LARGE SCALE GENOMIC DNA]</scope>
    <source>
        <strain evidence="9 10">ASF492</strain>
    </source>
</reference>
<evidence type="ECO:0000313" key="10">
    <source>
        <dbReference type="Proteomes" id="UP000012589"/>
    </source>
</evidence>
<keyword evidence="4 8" id="KW-0812">Transmembrane</keyword>
<evidence type="ECO:0000256" key="8">
    <source>
        <dbReference type="SAM" id="Phobius"/>
    </source>
</evidence>
<dbReference type="STRING" id="1235802.C823_02761"/>
<gene>
    <name evidence="9" type="ORF">C823_02761</name>
</gene>
<sequence>MPAQGADQFMDFFNHISYVREPGGVYFASPHACFPPLIYGMYGLFCRMLPQDATVMYDPFGTSTHALLLYVVYCVLLAVCFFYSVCRMLKNRTMEFSLVATVAVLLSYVFIFGVTERGNSVMIVCILLLLALELRDSGNVVHRELALLFIAIAAGIKLYPAVFGVLYLFEKRWKEAGRLLLYGIGCFFVPFAWFGGSAGMKQFFLNQRFVHGLDVARLGSVKMSWEKVAVLLRDHFAVQTDLSWVGTLLTVAFAVFLLLGVFFCKDRFRKILLLCGMMVVIPFWSGGYTFIYMCIPLIVFFRDAAEKKAGMDSYFYAGMFALLFSFFLYDRPLCGYLFGTNIAMAQAALAVYVMCTAAAGRAIFGWICERFKK</sequence>
<feature type="transmembrane region" description="Helical" evidence="8">
    <location>
        <begin position="271"/>
        <end position="301"/>
    </location>
</feature>
<dbReference type="Pfam" id="PF09594">
    <property type="entry name" value="GT87"/>
    <property type="match status" value="1"/>
</dbReference>
<feature type="transmembrane region" description="Helical" evidence="8">
    <location>
        <begin position="146"/>
        <end position="167"/>
    </location>
</feature>
<dbReference type="eggNOG" id="ENOG5032VEK">
    <property type="taxonomic scope" value="Bacteria"/>
</dbReference>
<evidence type="ECO:0000256" key="7">
    <source>
        <dbReference type="ARBA" id="ARBA00024033"/>
    </source>
</evidence>
<feature type="transmembrane region" description="Helical" evidence="8">
    <location>
        <begin position="342"/>
        <end position="367"/>
    </location>
</feature>
<organism evidence="9 10">
    <name type="scientific">Eubacterium plexicaudatum ASF492</name>
    <dbReference type="NCBI Taxonomy" id="1235802"/>
    <lineage>
        <taxon>Bacteria</taxon>
        <taxon>Bacillati</taxon>
        <taxon>Bacillota</taxon>
        <taxon>Clostridia</taxon>
        <taxon>Eubacteriales</taxon>
        <taxon>Eubacteriaceae</taxon>
        <taxon>Eubacterium</taxon>
    </lineage>
</organism>
<dbReference type="HOGENOM" id="CLU_680969_0_0_9"/>
<accession>N2AHM6</accession>
<evidence type="ECO:0008006" key="11">
    <source>
        <dbReference type="Google" id="ProtNLM"/>
    </source>
</evidence>
<evidence type="ECO:0000256" key="6">
    <source>
        <dbReference type="ARBA" id="ARBA00023136"/>
    </source>
</evidence>
<dbReference type="GO" id="GO:0005886">
    <property type="term" value="C:plasma membrane"/>
    <property type="evidence" value="ECO:0007669"/>
    <property type="project" value="UniProtKB-SubCell"/>
</dbReference>
<evidence type="ECO:0000256" key="3">
    <source>
        <dbReference type="ARBA" id="ARBA00022679"/>
    </source>
</evidence>
<name>N2AHM6_9FIRM</name>
<feature type="transmembrane region" description="Helical" evidence="8">
    <location>
        <begin position="98"/>
        <end position="131"/>
    </location>
</feature>
<comment type="caution">
    <text evidence="9">The sequence shown here is derived from an EMBL/GenBank/DDBJ whole genome shotgun (WGS) entry which is preliminary data.</text>
</comment>
<feature type="transmembrane region" description="Helical" evidence="8">
    <location>
        <begin position="242"/>
        <end position="264"/>
    </location>
</feature>
<proteinExistence type="inferred from homology"/>
<evidence type="ECO:0000256" key="1">
    <source>
        <dbReference type="ARBA" id="ARBA00004651"/>
    </source>
</evidence>
<dbReference type="Proteomes" id="UP000012589">
    <property type="component" value="Unassembled WGS sequence"/>
</dbReference>
<keyword evidence="3" id="KW-0808">Transferase</keyword>
<protein>
    <recommendedName>
        <fullName evidence="11">DUF2029 domain-containing protein</fullName>
    </recommendedName>
</protein>
<evidence type="ECO:0000256" key="5">
    <source>
        <dbReference type="ARBA" id="ARBA00022989"/>
    </source>
</evidence>
<dbReference type="EMBL" id="AQFT01000087">
    <property type="protein sequence ID" value="EMZ25745.1"/>
    <property type="molecule type" value="Genomic_DNA"/>
</dbReference>
<feature type="transmembrane region" description="Helical" evidence="8">
    <location>
        <begin position="313"/>
        <end position="330"/>
    </location>
</feature>
<keyword evidence="6 8" id="KW-0472">Membrane</keyword>
<keyword evidence="5 8" id="KW-1133">Transmembrane helix</keyword>
<feature type="transmembrane region" description="Helical" evidence="8">
    <location>
        <begin position="179"/>
        <end position="196"/>
    </location>
</feature>
<feature type="transmembrane region" description="Helical" evidence="8">
    <location>
        <begin position="67"/>
        <end position="86"/>
    </location>
</feature>
<comment type="similarity">
    <text evidence="7">Belongs to the glycosyltransferase 87 family.</text>
</comment>
<dbReference type="AlphaFoldDB" id="N2AHM6"/>
<evidence type="ECO:0000256" key="2">
    <source>
        <dbReference type="ARBA" id="ARBA00022475"/>
    </source>
</evidence>
<evidence type="ECO:0000313" key="9">
    <source>
        <dbReference type="EMBL" id="EMZ25745.1"/>
    </source>
</evidence>
<dbReference type="InterPro" id="IPR018584">
    <property type="entry name" value="GT87"/>
</dbReference>
<evidence type="ECO:0000256" key="4">
    <source>
        <dbReference type="ARBA" id="ARBA00022692"/>
    </source>
</evidence>
<dbReference type="PATRIC" id="fig|1235802.3.peg.2916"/>